<evidence type="ECO:0000313" key="2">
    <source>
        <dbReference type="Proteomes" id="UP001210231"/>
    </source>
</evidence>
<dbReference type="EMBL" id="JAQGEF010000003">
    <property type="protein sequence ID" value="MDA3613976.1"/>
    <property type="molecule type" value="Genomic_DNA"/>
</dbReference>
<organism evidence="1 2">
    <name type="scientific">Polluticaenibacter yanchengensis</name>
    <dbReference type="NCBI Taxonomy" id="3014562"/>
    <lineage>
        <taxon>Bacteria</taxon>
        <taxon>Pseudomonadati</taxon>
        <taxon>Bacteroidota</taxon>
        <taxon>Chitinophagia</taxon>
        <taxon>Chitinophagales</taxon>
        <taxon>Chitinophagaceae</taxon>
        <taxon>Polluticaenibacter</taxon>
    </lineage>
</organism>
<comment type="caution">
    <text evidence="1">The sequence shown here is derived from an EMBL/GenBank/DDBJ whole genome shotgun (WGS) entry which is preliminary data.</text>
</comment>
<protein>
    <submittedName>
        <fullName evidence="1">Uncharacterized protein</fullName>
    </submittedName>
</protein>
<dbReference type="Proteomes" id="UP001210231">
    <property type="component" value="Unassembled WGS sequence"/>
</dbReference>
<gene>
    <name evidence="1" type="ORF">O3P16_04100</name>
</gene>
<evidence type="ECO:0000313" key="1">
    <source>
        <dbReference type="EMBL" id="MDA3613976.1"/>
    </source>
</evidence>
<dbReference type="RefSeq" id="WP_407030306.1">
    <property type="nucleotide sequence ID" value="NZ_JAQGEF010000003.1"/>
</dbReference>
<keyword evidence="2" id="KW-1185">Reference proteome</keyword>
<sequence length="77" mass="8872">MHETAAQPREKNTKNTSVNYKCSCEDLYAQPVYQYSATIEIPVIPVKWINRTNTFADYQYAHKQYISSFLRGPPAIA</sequence>
<name>A0ABT4UGJ1_9BACT</name>
<reference evidence="1 2" key="1">
    <citation type="submission" date="2022-12" db="EMBL/GenBank/DDBJ databases">
        <title>Chitinophagaceae gen. sp. nov., a new member of the family Chitinophagaceae, isolated from soil in a chemical factory.</title>
        <authorList>
            <person name="Ke Z."/>
        </authorList>
    </citation>
    <scope>NUCLEOTIDE SEQUENCE [LARGE SCALE GENOMIC DNA]</scope>
    <source>
        <strain evidence="1 2">LY-5</strain>
    </source>
</reference>
<proteinExistence type="predicted"/>
<accession>A0ABT4UGJ1</accession>